<name>A0ABM3HXB1_9MYRT</name>
<evidence type="ECO:0000313" key="3">
    <source>
        <dbReference type="RefSeq" id="XP_048141229.1"/>
    </source>
</evidence>
<dbReference type="InterPro" id="IPR008974">
    <property type="entry name" value="TRAF-like"/>
</dbReference>
<dbReference type="PANTHER" id="PTHR46162:SF40">
    <property type="entry name" value="TRAF-LIKE FAMILY PROTEIN"/>
    <property type="match status" value="1"/>
</dbReference>
<dbReference type="Proteomes" id="UP000827889">
    <property type="component" value="Chromosome 9"/>
</dbReference>
<reference evidence="3" key="1">
    <citation type="submission" date="2025-08" db="UniProtKB">
        <authorList>
            <consortium name="RefSeq"/>
        </authorList>
    </citation>
    <scope>IDENTIFICATION</scope>
    <source>
        <tissue evidence="3">Leaf</tissue>
    </source>
</reference>
<dbReference type="CDD" id="cd00121">
    <property type="entry name" value="MATH"/>
    <property type="match status" value="2"/>
</dbReference>
<dbReference type="RefSeq" id="XP_048141229.1">
    <property type="nucleotide sequence ID" value="XM_048285272.1"/>
</dbReference>
<keyword evidence="2" id="KW-1185">Reference proteome</keyword>
<evidence type="ECO:0000259" key="1">
    <source>
        <dbReference type="PROSITE" id="PS50144"/>
    </source>
</evidence>
<dbReference type="Pfam" id="PF22486">
    <property type="entry name" value="MATH_2"/>
    <property type="match status" value="2"/>
</dbReference>
<organism evidence="2 3">
    <name type="scientific">Rhodamnia argentea</name>
    <dbReference type="NCBI Taxonomy" id="178133"/>
    <lineage>
        <taxon>Eukaryota</taxon>
        <taxon>Viridiplantae</taxon>
        <taxon>Streptophyta</taxon>
        <taxon>Embryophyta</taxon>
        <taxon>Tracheophyta</taxon>
        <taxon>Spermatophyta</taxon>
        <taxon>Magnoliopsida</taxon>
        <taxon>eudicotyledons</taxon>
        <taxon>Gunneridae</taxon>
        <taxon>Pentapetalae</taxon>
        <taxon>rosids</taxon>
        <taxon>malvids</taxon>
        <taxon>Myrtales</taxon>
        <taxon>Myrtaceae</taxon>
        <taxon>Myrtoideae</taxon>
        <taxon>Myrteae</taxon>
        <taxon>Australasian group</taxon>
        <taxon>Rhodamnia</taxon>
    </lineage>
</organism>
<accession>A0ABM3HXB1</accession>
<feature type="domain" description="MATH" evidence="1">
    <location>
        <begin position="163"/>
        <end position="290"/>
    </location>
</feature>
<dbReference type="InterPro" id="IPR002083">
    <property type="entry name" value="MATH/TRAF_dom"/>
</dbReference>
<sequence length="301" mass="34166">MYKRALPPAHYSLKIQSFSLLSKSNVDKYDSGVFEVGGYKWSLSLYPNGDKDNNGSGFVSFYLSIEETDKLPHGWEVDVNYKLFVYDKIRDVYLTIQDADGAVRSFHDLKTQWGFAQFLSLETFKEASNGYLVGDSCISGAEVFVIKSTGKWESLSMIKDPLNLPFTWNIKNFSKLDKSVYYSDAFPIGESSWKLQVYPNGFGPKKGKSLSVYLLLVGNKDLPPKRRVYRECNLRVLDQLNDNHMEKKSSHWVQKSDGSTGFHDFMSLEDLHKPSKGFIYNDVLIVEVQILVVSVAKVVGV</sequence>
<dbReference type="GeneID" id="115732300"/>
<dbReference type="SMART" id="SM00061">
    <property type="entry name" value="MATH"/>
    <property type="match status" value="2"/>
</dbReference>
<proteinExistence type="predicted"/>
<dbReference type="PROSITE" id="PS50144">
    <property type="entry name" value="MATH"/>
    <property type="match status" value="2"/>
</dbReference>
<dbReference type="Gene3D" id="2.60.210.10">
    <property type="entry name" value="Apoptosis, Tumor Necrosis Factor Receptor Associated Protein 2, Chain A"/>
    <property type="match status" value="2"/>
</dbReference>
<dbReference type="PANTHER" id="PTHR46162">
    <property type="entry name" value="TRAF-LIKE FAMILY PROTEIN"/>
    <property type="match status" value="1"/>
</dbReference>
<feature type="domain" description="MATH" evidence="1">
    <location>
        <begin position="8"/>
        <end position="143"/>
    </location>
</feature>
<protein>
    <submittedName>
        <fullName evidence="3">MATH domain and coiled-coil domain-containing protein At3g58410-like</fullName>
    </submittedName>
</protein>
<evidence type="ECO:0000313" key="2">
    <source>
        <dbReference type="Proteomes" id="UP000827889"/>
    </source>
</evidence>
<gene>
    <name evidence="3" type="primary">LOC115732300</name>
</gene>
<dbReference type="SUPFAM" id="SSF49599">
    <property type="entry name" value="TRAF domain-like"/>
    <property type="match status" value="2"/>
</dbReference>